<name>A0A366WSH2_9RHOB</name>
<dbReference type="EMBL" id="QOCE01000047">
    <property type="protein sequence ID" value="RBW51012.1"/>
    <property type="molecule type" value="Genomic_DNA"/>
</dbReference>
<comment type="cofactor">
    <cofactor evidence="3">
        <name>Mg(2+)</name>
        <dbReference type="ChEBI" id="CHEBI:18420"/>
    </cofactor>
    <text evidence="3">Binds 2 magnesium ions per subunit.</text>
</comment>
<protein>
    <submittedName>
        <fullName evidence="4">ADP-ribosylglycohydrolase family protein</fullName>
    </submittedName>
</protein>
<dbReference type="Pfam" id="PF03747">
    <property type="entry name" value="ADP_ribosyl_GH"/>
    <property type="match status" value="1"/>
</dbReference>
<evidence type="ECO:0000256" key="1">
    <source>
        <dbReference type="ARBA" id="ARBA00010702"/>
    </source>
</evidence>
<accession>A0A366WSH2</accession>
<dbReference type="RefSeq" id="WP_113825517.1">
    <property type="nucleotide sequence ID" value="NZ_QOCE01000047.1"/>
</dbReference>
<dbReference type="Gene3D" id="1.10.4080.10">
    <property type="entry name" value="ADP-ribosylation/Crystallin J1"/>
    <property type="match status" value="1"/>
</dbReference>
<evidence type="ECO:0000313" key="4">
    <source>
        <dbReference type="EMBL" id="RBW51012.1"/>
    </source>
</evidence>
<dbReference type="SUPFAM" id="SSF101478">
    <property type="entry name" value="ADP-ribosylglycohydrolase"/>
    <property type="match status" value="1"/>
</dbReference>
<dbReference type="AlphaFoldDB" id="A0A366WSH2"/>
<feature type="binding site" evidence="3">
    <location>
        <position position="273"/>
    </location>
    <ligand>
        <name>Mg(2+)</name>
        <dbReference type="ChEBI" id="CHEBI:18420"/>
        <label>1</label>
    </ligand>
</feature>
<dbReference type="InterPro" id="IPR036705">
    <property type="entry name" value="Ribosyl_crysJ1_sf"/>
</dbReference>
<dbReference type="InterPro" id="IPR050792">
    <property type="entry name" value="ADP-ribosylglycohydrolase"/>
</dbReference>
<dbReference type="Proteomes" id="UP000252706">
    <property type="component" value="Unassembled WGS sequence"/>
</dbReference>
<dbReference type="PANTHER" id="PTHR16222">
    <property type="entry name" value="ADP-RIBOSYLGLYCOHYDROLASE"/>
    <property type="match status" value="1"/>
</dbReference>
<dbReference type="GO" id="GO:0016787">
    <property type="term" value="F:hydrolase activity"/>
    <property type="evidence" value="ECO:0007669"/>
    <property type="project" value="UniProtKB-KW"/>
</dbReference>
<dbReference type="InterPro" id="IPR005502">
    <property type="entry name" value="Ribosyl_crysJ1"/>
</dbReference>
<comment type="similarity">
    <text evidence="1">Belongs to the ADP-ribosylglycohydrolase family.</text>
</comment>
<dbReference type="PANTHER" id="PTHR16222:SF24">
    <property type="entry name" value="ADP-RIBOSYLHYDROLASE ARH3"/>
    <property type="match status" value="1"/>
</dbReference>
<proteinExistence type="inferred from homology"/>
<sequence>MTQNLISRQRNLVIGAMVADAASLGLHWLYDQDRIAQVAPKTAAFHPASLKDYQDVPGYFAHPTKSVGALSQYGEQALVMLRSLAETGQYDKDHYQAAFQAHFGYGGAYVGYIDHPTRDTLDNISRASAADNAPEFLGADDRQLPAISKLPALVALTAGTEGFAEQVTSAIRVTNDCATAISFGTTAADLMRAIVNGGKISDALKEIDVSAPDDVHDALAPLGDMIGQSTCDITRTIGMSCDLAYGVPSVVHTLSIAPSYREAIEQNIYAGGDSCGRAILLGAVMGAVHGVGGQTGIPEDWIEQLTQRDEIIALLDQLFPA</sequence>
<keyword evidence="3" id="KW-0479">Metal-binding</keyword>
<evidence type="ECO:0000313" key="5">
    <source>
        <dbReference type="Proteomes" id="UP000252706"/>
    </source>
</evidence>
<dbReference type="OrthoDB" id="6193578at2"/>
<dbReference type="GO" id="GO:0046872">
    <property type="term" value="F:metal ion binding"/>
    <property type="evidence" value="ECO:0007669"/>
    <property type="project" value="UniProtKB-KW"/>
</dbReference>
<reference evidence="4 5" key="1">
    <citation type="submission" date="2018-07" db="EMBL/GenBank/DDBJ databases">
        <title>Modular assembly of carbohydrate-degrading microbial communities in the ocean.</title>
        <authorList>
            <person name="Enke T.N."/>
            <person name="Datta M.S."/>
            <person name="Schwartzman J.A."/>
            <person name="Cermak N."/>
            <person name="Schmitz D.A."/>
            <person name="Barrere J."/>
            <person name="Cordero O.X."/>
        </authorList>
    </citation>
    <scope>NUCLEOTIDE SEQUENCE [LARGE SCALE GENOMIC DNA]</scope>
    <source>
        <strain evidence="4 5">C3M10</strain>
    </source>
</reference>
<evidence type="ECO:0000256" key="3">
    <source>
        <dbReference type="PIRSR" id="PIRSR605502-1"/>
    </source>
</evidence>
<organism evidence="4 5">
    <name type="scientific">Phaeobacter gallaeciensis</name>
    <dbReference type="NCBI Taxonomy" id="60890"/>
    <lineage>
        <taxon>Bacteria</taxon>
        <taxon>Pseudomonadati</taxon>
        <taxon>Pseudomonadota</taxon>
        <taxon>Alphaproteobacteria</taxon>
        <taxon>Rhodobacterales</taxon>
        <taxon>Roseobacteraceae</taxon>
        <taxon>Phaeobacter</taxon>
    </lineage>
</organism>
<evidence type="ECO:0000256" key="2">
    <source>
        <dbReference type="ARBA" id="ARBA00022801"/>
    </source>
</evidence>
<comment type="caution">
    <text evidence="4">The sequence shown here is derived from an EMBL/GenBank/DDBJ whole genome shotgun (WGS) entry which is preliminary data.</text>
</comment>
<keyword evidence="3" id="KW-0460">Magnesium</keyword>
<keyword evidence="2 4" id="KW-0378">Hydrolase</keyword>
<gene>
    <name evidence="4" type="ORF">DS909_20920</name>
</gene>